<protein>
    <recommendedName>
        <fullName evidence="3">Amidohydrolase 3 domain-containing protein</fullName>
    </recommendedName>
</protein>
<evidence type="ECO:0008006" key="3">
    <source>
        <dbReference type="Google" id="ProtNLM"/>
    </source>
</evidence>
<dbReference type="EMBL" id="JAWLKA010000008">
    <property type="protein sequence ID" value="MDV6281960.1"/>
    <property type="molecule type" value="Genomic_DNA"/>
</dbReference>
<sequence>MVARVLPGAPQVVPVSAARERTASTRVPTTCRRASSSAPSGSRAFAWLLAWALDARLDEDLEACFGLAADGGAAAMGLPRADLQPGSPADFMLLDGECVPQIVVDVPRRDTVVRAGGVVARDGRLL</sequence>
<gene>
    <name evidence="1" type="ORF">R3Q59_15755</name>
</gene>
<evidence type="ECO:0000313" key="1">
    <source>
        <dbReference type="EMBL" id="MDV6281960.1"/>
    </source>
</evidence>
<evidence type="ECO:0000313" key="2">
    <source>
        <dbReference type="Proteomes" id="UP001185737"/>
    </source>
</evidence>
<dbReference type="InterPro" id="IPR011059">
    <property type="entry name" value="Metal-dep_hydrolase_composite"/>
</dbReference>
<dbReference type="Gene3D" id="2.30.40.10">
    <property type="entry name" value="Urease, subunit C, domain 1"/>
    <property type="match status" value="1"/>
</dbReference>
<proteinExistence type="predicted"/>
<name>A0ABU4CEH0_RHOJO</name>
<dbReference type="Proteomes" id="UP001185737">
    <property type="component" value="Unassembled WGS sequence"/>
</dbReference>
<accession>A0ABU4CEH0</accession>
<organism evidence="1 2">
    <name type="scientific">Rhodococcus jostii</name>
    <dbReference type="NCBI Taxonomy" id="132919"/>
    <lineage>
        <taxon>Bacteria</taxon>
        <taxon>Bacillati</taxon>
        <taxon>Actinomycetota</taxon>
        <taxon>Actinomycetes</taxon>
        <taxon>Mycobacteriales</taxon>
        <taxon>Nocardiaceae</taxon>
        <taxon>Rhodococcus</taxon>
    </lineage>
</organism>
<reference evidence="1 2" key="1">
    <citation type="submission" date="2023-10" db="EMBL/GenBank/DDBJ databases">
        <title>Development of a sustainable strategy for remediation of hydrocarbon-contaminated territories based on the waste exchange concept.</title>
        <authorList>
            <person name="Krivoruchko A."/>
        </authorList>
    </citation>
    <scope>NUCLEOTIDE SEQUENCE [LARGE SCALE GENOMIC DNA]</scope>
    <source>
        <strain evidence="1 2">IEGM 60</strain>
    </source>
</reference>
<comment type="caution">
    <text evidence="1">The sequence shown here is derived from an EMBL/GenBank/DDBJ whole genome shotgun (WGS) entry which is preliminary data.</text>
</comment>
<keyword evidence="2" id="KW-1185">Reference proteome</keyword>
<dbReference type="RefSeq" id="WP_283335301.1">
    <property type="nucleotide sequence ID" value="NZ_JAWLKA010000008.1"/>
</dbReference>
<dbReference type="Gene3D" id="3.20.20.140">
    <property type="entry name" value="Metal-dependent hydrolases"/>
    <property type="match status" value="1"/>
</dbReference>